<dbReference type="EMBL" id="UGSZ01000001">
    <property type="protein sequence ID" value="SUB57680.1"/>
    <property type="molecule type" value="Genomic_DNA"/>
</dbReference>
<gene>
    <name evidence="2" type="ORF">NCTC13149_01535</name>
</gene>
<name>A0A379C5Z2_9FIRM</name>
<evidence type="ECO:0000313" key="2">
    <source>
        <dbReference type="EMBL" id="SUB57680.1"/>
    </source>
</evidence>
<sequence length="103" mass="11349">MKKKLINLAVGVALGLVGDKFLSSKSAKNLAVSAVAGGLKVKENLDKSLENIRENANDILAEAKVKKEEDDKKEREKEEALNIENLANMAEEKKDEPKEDLED</sequence>
<dbReference type="AlphaFoldDB" id="A0A379C5Z2"/>
<dbReference type="Proteomes" id="UP000255517">
    <property type="component" value="Unassembled WGS sequence"/>
</dbReference>
<dbReference type="RefSeq" id="WP_004823799.1">
    <property type="nucleotide sequence ID" value="NZ_CAMUOS010000006.1"/>
</dbReference>
<dbReference type="OrthoDB" id="9970592at2"/>
<accession>A0A379C5Z2</accession>
<organism evidence="2 3">
    <name type="scientific">Peptoniphilus lacrimalis</name>
    <dbReference type="NCBI Taxonomy" id="33031"/>
    <lineage>
        <taxon>Bacteria</taxon>
        <taxon>Bacillati</taxon>
        <taxon>Bacillota</taxon>
        <taxon>Tissierellia</taxon>
        <taxon>Tissierellales</taxon>
        <taxon>Peptoniphilaceae</taxon>
        <taxon>Peptoniphilus</taxon>
    </lineage>
</organism>
<dbReference type="STRING" id="1122949.GCA_000378725_01433"/>
<proteinExistence type="predicted"/>
<evidence type="ECO:0000256" key="1">
    <source>
        <dbReference type="SAM" id="MobiDB-lite"/>
    </source>
</evidence>
<dbReference type="InterPro" id="IPR046092">
    <property type="entry name" value="DUF6110"/>
</dbReference>
<feature type="compositionally biased region" description="Basic and acidic residues" evidence="1">
    <location>
        <begin position="66"/>
        <end position="80"/>
    </location>
</feature>
<feature type="region of interest" description="Disordered" evidence="1">
    <location>
        <begin position="66"/>
        <end position="103"/>
    </location>
</feature>
<reference evidence="2 3" key="1">
    <citation type="submission" date="2018-06" db="EMBL/GenBank/DDBJ databases">
        <authorList>
            <consortium name="Pathogen Informatics"/>
            <person name="Doyle S."/>
        </authorList>
    </citation>
    <scope>NUCLEOTIDE SEQUENCE [LARGE SCALE GENOMIC DNA]</scope>
    <source>
        <strain evidence="2 3">NCTC13149</strain>
    </source>
</reference>
<dbReference type="Pfam" id="PF19605">
    <property type="entry name" value="DUF6110"/>
    <property type="match status" value="1"/>
</dbReference>
<protein>
    <submittedName>
        <fullName evidence="2">Uncharacterized protein</fullName>
    </submittedName>
</protein>
<evidence type="ECO:0000313" key="3">
    <source>
        <dbReference type="Proteomes" id="UP000255517"/>
    </source>
</evidence>